<protein>
    <recommendedName>
        <fullName evidence="4">Retrotransposon gag domain-containing protein</fullName>
    </recommendedName>
</protein>
<dbReference type="AlphaFoldDB" id="A0A9D4PWE1"/>
<evidence type="ECO:0008006" key="4">
    <source>
        <dbReference type="Google" id="ProtNLM"/>
    </source>
</evidence>
<comment type="caution">
    <text evidence="2">The sequence shown here is derived from an EMBL/GenBank/DDBJ whole genome shotgun (WGS) entry which is preliminary data.</text>
</comment>
<evidence type="ECO:0000256" key="1">
    <source>
        <dbReference type="SAM" id="MobiDB-lite"/>
    </source>
</evidence>
<reference evidence="2" key="1">
    <citation type="journal article" date="2020" name="Cell">
        <title>Large-Scale Comparative Analyses of Tick Genomes Elucidate Their Genetic Diversity and Vector Capacities.</title>
        <authorList>
            <consortium name="Tick Genome and Microbiome Consortium (TIGMIC)"/>
            <person name="Jia N."/>
            <person name="Wang J."/>
            <person name="Shi W."/>
            <person name="Du L."/>
            <person name="Sun Y."/>
            <person name="Zhan W."/>
            <person name="Jiang J.F."/>
            <person name="Wang Q."/>
            <person name="Zhang B."/>
            <person name="Ji P."/>
            <person name="Bell-Sakyi L."/>
            <person name="Cui X.M."/>
            <person name="Yuan T.T."/>
            <person name="Jiang B.G."/>
            <person name="Yang W.F."/>
            <person name="Lam T.T."/>
            <person name="Chang Q.C."/>
            <person name="Ding S.J."/>
            <person name="Wang X.J."/>
            <person name="Zhu J.G."/>
            <person name="Ruan X.D."/>
            <person name="Zhao L."/>
            <person name="Wei J.T."/>
            <person name="Ye R.Z."/>
            <person name="Que T.C."/>
            <person name="Du C.H."/>
            <person name="Zhou Y.H."/>
            <person name="Cheng J.X."/>
            <person name="Dai P.F."/>
            <person name="Guo W.B."/>
            <person name="Han X.H."/>
            <person name="Huang E.J."/>
            <person name="Li L.F."/>
            <person name="Wei W."/>
            <person name="Gao Y.C."/>
            <person name="Liu J.Z."/>
            <person name="Shao H.Z."/>
            <person name="Wang X."/>
            <person name="Wang C.C."/>
            <person name="Yang T.C."/>
            <person name="Huo Q.B."/>
            <person name="Li W."/>
            <person name="Chen H.Y."/>
            <person name="Chen S.E."/>
            <person name="Zhou L.G."/>
            <person name="Ni X.B."/>
            <person name="Tian J.H."/>
            <person name="Sheng Y."/>
            <person name="Liu T."/>
            <person name="Pan Y.S."/>
            <person name="Xia L.Y."/>
            <person name="Li J."/>
            <person name="Zhao F."/>
            <person name="Cao W.C."/>
        </authorList>
    </citation>
    <scope>NUCLEOTIDE SEQUENCE</scope>
    <source>
        <strain evidence="2">Rsan-2018</strain>
    </source>
</reference>
<evidence type="ECO:0000313" key="2">
    <source>
        <dbReference type="EMBL" id="KAH7957024.1"/>
    </source>
</evidence>
<feature type="compositionally biased region" description="Polar residues" evidence="1">
    <location>
        <begin position="341"/>
        <end position="352"/>
    </location>
</feature>
<evidence type="ECO:0000313" key="3">
    <source>
        <dbReference type="Proteomes" id="UP000821837"/>
    </source>
</evidence>
<dbReference type="VEuPathDB" id="VectorBase:RSAN_029038"/>
<dbReference type="Proteomes" id="UP000821837">
    <property type="component" value="Unassembled WGS sequence"/>
</dbReference>
<organism evidence="2 3">
    <name type="scientific">Rhipicephalus sanguineus</name>
    <name type="common">Brown dog tick</name>
    <name type="synonym">Ixodes sanguineus</name>
    <dbReference type="NCBI Taxonomy" id="34632"/>
    <lineage>
        <taxon>Eukaryota</taxon>
        <taxon>Metazoa</taxon>
        <taxon>Ecdysozoa</taxon>
        <taxon>Arthropoda</taxon>
        <taxon>Chelicerata</taxon>
        <taxon>Arachnida</taxon>
        <taxon>Acari</taxon>
        <taxon>Parasitiformes</taxon>
        <taxon>Ixodida</taxon>
        <taxon>Ixodoidea</taxon>
        <taxon>Ixodidae</taxon>
        <taxon>Rhipicephalinae</taxon>
        <taxon>Rhipicephalus</taxon>
        <taxon>Rhipicephalus</taxon>
    </lineage>
</organism>
<sequence>MHKTPPGSRNTSPVPVNTPVHRASRRQRGLPPEAPEQPTDAVTMTSPQAAMEVPTSSTPTYCTVQNPLMPSPFHGELFEDVDDWLSEFERVAAINYWDDAAKLRNVYSCLKDGARTWFLNRDDVLTSWREFQHRLFETYRSPDRRELNTASSPEFRATLRSNSTEWIREIVRSVVREEMQKLYGPRQPEVGSIASVIRDEVQQVLHNRHYQPMPTNVEPAPVSTDIRSRTYAEALRMPVSSLSVASPAVPIQMMPPVAIQSAHAGGVVHDVSYTGRLMHRNTVPKKPRAVRRKDETLRAARIHAPSDDCVSDVDLWSRVDISDIHEFLVLNTSFITGEQLNSRKASRATVTSGWEPWARKSPPTP</sequence>
<name>A0A9D4PWE1_RHISA</name>
<gene>
    <name evidence="2" type="ORF">HPB52_014374</name>
</gene>
<proteinExistence type="predicted"/>
<keyword evidence="3" id="KW-1185">Reference proteome</keyword>
<feature type="region of interest" description="Disordered" evidence="1">
    <location>
        <begin position="1"/>
        <end position="58"/>
    </location>
</feature>
<dbReference type="EMBL" id="JABSTV010001250">
    <property type="protein sequence ID" value="KAH7957024.1"/>
    <property type="molecule type" value="Genomic_DNA"/>
</dbReference>
<feature type="compositionally biased region" description="Polar residues" evidence="1">
    <location>
        <begin position="40"/>
        <end position="58"/>
    </location>
</feature>
<feature type="region of interest" description="Disordered" evidence="1">
    <location>
        <begin position="341"/>
        <end position="365"/>
    </location>
</feature>
<accession>A0A9D4PWE1</accession>
<reference evidence="2" key="2">
    <citation type="submission" date="2021-09" db="EMBL/GenBank/DDBJ databases">
        <authorList>
            <person name="Jia N."/>
            <person name="Wang J."/>
            <person name="Shi W."/>
            <person name="Du L."/>
            <person name="Sun Y."/>
            <person name="Zhan W."/>
            <person name="Jiang J."/>
            <person name="Wang Q."/>
            <person name="Zhang B."/>
            <person name="Ji P."/>
            <person name="Sakyi L.B."/>
            <person name="Cui X."/>
            <person name="Yuan T."/>
            <person name="Jiang B."/>
            <person name="Yang W."/>
            <person name="Lam T.T.-Y."/>
            <person name="Chang Q."/>
            <person name="Ding S."/>
            <person name="Wang X."/>
            <person name="Zhu J."/>
            <person name="Ruan X."/>
            <person name="Zhao L."/>
            <person name="Wei J."/>
            <person name="Que T."/>
            <person name="Du C."/>
            <person name="Cheng J."/>
            <person name="Dai P."/>
            <person name="Han X."/>
            <person name="Huang E."/>
            <person name="Gao Y."/>
            <person name="Liu J."/>
            <person name="Shao H."/>
            <person name="Ye R."/>
            <person name="Li L."/>
            <person name="Wei W."/>
            <person name="Wang X."/>
            <person name="Wang C."/>
            <person name="Huo Q."/>
            <person name="Li W."/>
            <person name="Guo W."/>
            <person name="Chen H."/>
            <person name="Chen S."/>
            <person name="Zhou L."/>
            <person name="Zhou L."/>
            <person name="Ni X."/>
            <person name="Tian J."/>
            <person name="Zhou Y."/>
            <person name="Sheng Y."/>
            <person name="Liu T."/>
            <person name="Pan Y."/>
            <person name="Xia L."/>
            <person name="Li J."/>
            <person name="Zhao F."/>
            <person name="Cao W."/>
        </authorList>
    </citation>
    <scope>NUCLEOTIDE SEQUENCE</scope>
    <source>
        <strain evidence="2">Rsan-2018</strain>
        <tissue evidence="2">Larvae</tissue>
    </source>
</reference>